<evidence type="ECO:0000313" key="1">
    <source>
        <dbReference type="EMBL" id="KAH6923522.1"/>
    </source>
</evidence>
<sequence>MIRRGMKEEVDEYTHAPDQPRLDSPFLWSKSVGTAKYPSLSKVAWIYISVPAIQVSSERLFSTKRNLVTARRDNLLFEHVEQLVFVHSNTCKENRLHVH</sequence>
<comment type="caution">
    <text evidence="1">The sequence shown here is derived from an EMBL/GenBank/DDBJ whole genome shotgun (WGS) entry which is preliminary data.</text>
</comment>
<reference evidence="1" key="1">
    <citation type="submission" date="2020-05" db="EMBL/GenBank/DDBJ databases">
        <title>Large-scale comparative analyses of tick genomes elucidate their genetic diversity and vector capacities.</title>
        <authorList>
            <person name="Jia N."/>
            <person name="Wang J."/>
            <person name="Shi W."/>
            <person name="Du L."/>
            <person name="Sun Y."/>
            <person name="Zhan W."/>
            <person name="Jiang J."/>
            <person name="Wang Q."/>
            <person name="Zhang B."/>
            <person name="Ji P."/>
            <person name="Sakyi L.B."/>
            <person name="Cui X."/>
            <person name="Yuan T."/>
            <person name="Jiang B."/>
            <person name="Yang W."/>
            <person name="Lam T.T.-Y."/>
            <person name="Chang Q."/>
            <person name="Ding S."/>
            <person name="Wang X."/>
            <person name="Zhu J."/>
            <person name="Ruan X."/>
            <person name="Zhao L."/>
            <person name="Wei J."/>
            <person name="Que T."/>
            <person name="Du C."/>
            <person name="Cheng J."/>
            <person name="Dai P."/>
            <person name="Han X."/>
            <person name="Huang E."/>
            <person name="Gao Y."/>
            <person name="Liu J."/>
            <person name="Shao H."/>
            <person name="Ye R."/>
            <person name="Li L."/>
            <person name="Wei W."/>
            <person name="Wang X."/>
            <person name="Wang C."/>
            <person name="Yang T."/>
            <person name="Huo Q."/>
            <person name="Li W."/>
            <person name="Guo W."/>
            <person name="Chen H."/>
            <person name="Zhou L."/>
            <person name="Ni X."/>
            <person name="Tian J."/>
            <person name="Zhou Y."/>
            <person name="Sheng Y."/>
            <person name="Liu T."/>
            <person name="Pan Y."/>
            <person name="Xia L."/>
            <person name="Li J."/>
            <person name="Zhao F."/>
            <person name="Cao W."/>
        </authorList>
    </citation>
    <scope>NUCLEOTIDE SEQUENCE</scope>
    <source>
        <strain evidence="1">Hyas-2018</strain>
    </source>
</reference>
<dbReference type="Proteomes" id="UP000821845">
    <property type="component" value="Chromosome 8"/>
</dbReference>
<proteinExistence type="predicted"/>
<keyword evidence="2" id="KW-1185">Reference proteome</keyword>
<gene>
    <name evidence="1" type="ORF">HPB50_002144</name>
</gene>
<accession>A0ACB7RKT4</accession>
<dbReference type="EMBL" id="CM023488">
    <property type="protein sequence ID" value="KAH6923522.1"/>
    <property type="molecule type" value="Genomic_DNA"/>
</dbReference>
<evidence type="ECO:0000313" key="2">
    <source>
        <dbReference type="Proteomes" id="UP000821845"/>
    </source>
</evidence>
<organism evidence="1 2">
    <name type="scientific">Hyalomma asiaticum</name>
    <name type="common">Tick</name>
    <dbReference type="NCBI Taxonomy" id="266040"/>
    <lineage>
        <taxon>Eukaryota</taxon>
        <taxon>Metazoa</taxon>
        <taxon>Ecdysozoa</taxon>
        <taxon>Arthropoda</taxon>
        <taxon>Chelicerata</taxon>
        <taxon>Arachnida</taxon>
        <taxon>Acari</taxon>
        <taxon>Parasitiformes</taxon>
        <taxon>Ixodida</taxon>
        <taxon>Ixodoidea</taxon>
        <taxon>Ixodidae</taxon>
        <taxon>Hyalomminae</taxon>
        <taxon>Hyalomma</taxon>
    </lineage>
</organism>
<protein>
    <submittedName>
        <fullName evidence="1">Uncharacterized protein</fullName>
    </submittedName>
</protein>
<name>A0ACB7RKT4_HYAAI</name>